<reference evidence="1 2" key="1">
    <citation type="submission" date="2014-12" db="EMBL/GenBank/DDBJ databases">
        <title>Draft genome sequences of 10 type strains of Lactococcus.</title>
        <authorList>
            <person name="Sun Z."/>
            <person name="Zhong Z."/>
            <person name="Liu W."/>
            <person name="Zhang W."/>
            <person name="Zhang H."/>
        </authorList>
    </citation>
    <scope>NUCLEOTIDE SEQUENCE [LARGE SCALE GENOMIC DNA]</scope>
    <source>
        <strain evidence="1 2">JCM 16395</strain>
    </source>
</reference>
<accession>A0A2A5RHZ3</accession>
<dbReference type="AlphaFoldDB" id="A0A2A5RHZ3"/>
<sequence length="87" mass="10204">MTVIDFSKKKIEEKRNGRFKVKIKTIEATNSLFVSYDIAIRDFEGDDELVCVYSEHYTGSDPVKRAKEMINQIKDKKVTNVEVYYMD</sequence>
<comment type="caution">
    <text evidence="1">The sequence shown here is derived from an EMBL/GenBank/DDBJ whole genome shotgun (WGS) entry which is preliminary data.</text>
</comment>
<dbReference type="RefSeq" id="WP_096819263.1">
    <property type="nucleotide sequence ID" value="NZ_JXJU01000036.1"/>
</dbReference>
<proteinExistence type="predicted"/>
<dbReference type="STRING" id="1291764.GCA_001311235_03230"/>
<keyword evidence="2" id="KW-1185">Reference proteome</keyword>
<dbReference type="Proteomes" id="UP000218181">
    <property type="component" value="Unassembled WGS sequence"/>
</dbReference>
<protein>
    <submittedName>
        <fullName evidence="1">Uncharacterized protein</fullName>
    </submittedName>
</protein>
<gene>
    <name evidence="1" type="ORF">RT41_GL001201</name>
</gene>
<evidence type="ECO:0000313" key="1">
    <source>
        <dbReference type="EMBL" id="PCR98675.1"/>
    </source>
</evidence>
<organism evidence="1 2">
    <name type="scientific">Lactococcus fujiensis JCM 16395</name>
    <dbReference type="NCBI Taxonomy" id="1291764"/>
    <lineage>
        <taxon>Bacteria</taxon>
        <taxon>Bacillati</taxon>
        <taxon>Bacillota</taxon>
        <taxon>Bacilli</taxon>
        <taxon>Lactobacillales</taxon>
        <taxon>Streptococcaceae</taxon>
        <taxon>Lactococcus</taxon>
    </lineage>
</organism>
<evidence type="ECO:0000313" key="2">
    <source>
        <dbReference type="Proteomes" id="UP000218181"/>
    </source>
</evidence>
<dbReference type="EMBL" id="JXJU01000036">
    <property type="protein sequence ID" value="PCR98675.1"/>
    <property type="molecule type" value="Genomic_DNA"/>
</dbReference>
<name>A0A2A5RHZ3_9LACT</name>